<accession>A0A5P1R9P2</accession>
<dbReference type="Pfam" id="PF09831">
    <property type="entry name" value="DUF2058"/>
    <property type="match status" value="1"/>
</dbReference>
<feature type="region of interest" description="Disordered" evidence="1">
    <location>
        <begin position="15"/>
        <end position="78"/>
    </location>
</feature>
<dbReference type="InterPro" id="IPR018636">
    <property type="entry name" value="DUF2058"/>
</dbReference>
<evidence type="ECO:0000313" key="2">
    <source>
        <dbReference type="EMBL" id="QEQ96369.1"/>
    </source>
</evidence>
<dbReference type="AlphaFoldDB" id="A0A5P1R9P2"/>
<protein>
    <submittedName>
        <fullName evidence="2">DUF2058 family protein</fullName>
    </submittedName>
</protein>
<organism evidence="2 3">
    <name type="scientific">Neptunomonas concharum</name>
    <dbReference type="NCBI Taxonomy" id="1031538"/>
    <lineage>
        <taxon>Bacteria</taxon>
        <taxon>Pseudomonadati</taxon>
        <taxon>Pseudomonadota</taxon>
        <taxon>Gammaproteobacteria</taxon>
        <taxon>Oceanospirillales</taxon>
        <taxon>Oceanospirillaceae</taxon>
        <taxon>Neptunomonas</taxon>
    </lineage>
</organism>
<dbReference type="OrthoDB" id="5294470at2"/>
<sequence length="177" mass="20480">MMAISLQDQLLKAGLASKQQANKVKADKRKNKKKASKQSEPAAQSQTVLQSRQEKQERDRQLNLQREQDKAQKASEAEAKQLIEAHKVRKDPEAEVSYRFVDGKLVKTLYVTPQQQDLLARGRLIICKSDEQYHMVPSDIADRVEQRQPTWLFRIKSKEVCEDDPYAAFQIPDDLMW</sequence>
<dbReference type="Proteomes" id="UP000324760">
    <property type="component" value="Chromosome"/>
</dbReference>
<keyword evidence="3" id="KW-1185">Reference proteome</keyword>
<evidence type="ECO:0000256" key="1">
    <source>
        <dbReference type="SAM" id="MobiDB-lite"/>
    </source>
</evidence>
<feature type="compositionally biased region" description="Polar residues" evidence="1">
    <location>
        <begin position="38"/>
        <end position="51"/>
    </location>
</feature>
<gene>
    <name evidence="2" type="ORF">F0U83_06425</name>
</gene>
<name>A0A5P1R9P2_9GAMM</name>
<dbReference type="RefSeq" id="WP_138988508.1">
    <property type="nucleotide sequence ID" value="NZ_CP043869.1"/>
</dbReference>
<proteinExistence type="predicted"/>
<reference evidence="2 3" key="1">
    <citation type="journal article" date="2019" name="Biochem. Eng. J.">
        <title>Metabolic engineering of the marine bacteria Neptunomonas concharum for the production of acetoin and meso-2,3-butanediol from acetate.</title>
        <authorList>
            <person name="Li W."/>
            <person name="Pu N."/>
            <person name="Liu C.-X."/>
            <person name="Yuan Q.-P."/>
            <person name="Li Z.-J."/>
        </authorList>
    </citation>
    <scope>NUCLEOTIDE SEQUENCE [LARGE SCALE GENOMIC DNA]</scope>
    <source>
        <strain evidence="2 3">JCM17730</strain>
    </source>
</reference>
<feature type="compositionally biased region" description="Basic and acidic residues" evidence="1">
    <location>
        <begin position="52"/>
        <end position="78"/>
    </location>
</feature>
<dbReference type="EMBL" id="CP043869">
    <property type="protein sequence ID" value="QEQ96369.1"/>
    <property type="molecule type" value="Genomic_DNA"/>
</dbReference>
<dbReference type="KEGG" id="ncu:F0U83_06425"/>
<feature type="compositionally biased region" description="Basic residues" evidence="1">
    <location>
        <begin position="26"/>
        <end position="36"/>
    </location>
</feature>
<evidence type="ECO:0000313" key="3">
    <source>
        <dbReference type="Proteomes" id="UP000324760"/>
    </source>
</evidence>